<evidence type="ECO:0000313" key="1">
    <source>
        <dbReference type="EMBL" id="ODQ69732.1"/>
    </source>
</evidence>
<protein>
    <submittedName>
        <fullName evidence="1">Uncharacterized protein</fullName>
    </submittedName>
</protein>
<reference evidence="1 2" key="1">
    <citation type="journal article" date="2016" name="Proc. Natl. Acad. Sci. U.S.A.">
        <title>Comparative genomics of biotechnologically important yeasts.</title>
        <authorList>
            <person name="Riley R."/>
            <person name="Haridas S."/>
            <person name="Wolfe K.H."/>
            <person name="Lopes M.R."/>
            <person name="Hittinger C.T."/>
            <person name="Goeker M."/>
            <person name="Salamov A.A."/>
            <person name="Wisecaver J.H."/>
            <person name="Long T.M."/>
            <person name="Calvey C.H."/>
            <person name="Aerts A.L."/>
            <person name="Barry K.W."/>
            <person name="Choi C."/>
            <person name="Clum A."/>
            <person name="Coughlan A.Y."/>
            <person name="Deshpande S."/>
            <person name="Douglass A.P."/>
            <person name="Hanson S.J."/>
            <person name="Klenk H.-P."/>
            <person name="LaButti K.M."/>
            <person name="Lapidus A."/>
            <person name="Lindquist E.A."/>
            <person name="Lipzen A.M."/>
            <person name="Meier-Kolthoff J.P."/>
            <person name="Ohm R.A."/>
            <person name="Otillar R.P."/>
            <person name="Pangilinan J.L."/>
            <person name="Peng Y."/>
            <person name="Rokas A."/>
            <person name="Rosa C.A."/>
            <person name="Scheuner C."/>
            <person name="Sibirny A.A."/>
            <person name="Slot J.C."/>
            <person name="Stielow J.B."/>
            <person name="Sun H."/>
            <person name="Kurtzman C.P."/>
            <person name="Blackwell M."/>
            <person name="Grigoriev I.V."/>
            <person name="Jeffries T.W."/>
        </authorList>
    </citation>
    <scope>NUCLEOTIDE SEQUENCE [LARGE SCALE GENOMIC DNA]</scope>
    <source>
        <strain evidence="1 2">NRRL Y-11557</strain>
    </source>
</reference>
<organism evidence="1 2">
    <name type="scientific">Lipomyces starkeyi NRRL Y-11557</name>
    <dbReference type="NCBI Taxonomy" id="675824"/>
    <lineage>
        <taxon>Eukaryota</taxon>
        <taxon>Fungi</taxon>
        <taxon>Dikarya</taxon>
        <taxon>Ascomycota</taxon>
        <taxon>Saccharomycotina</taxon>
        <taxon>Lipomycetes</taxon>
        <taxon>Lipomycetales</taxon>
        <taxon>Lipomycetaceae</taxon>
        <taxon>Lipomyces</taxon>
    </lineage>
</organism>
<gene>
    <name evidence="1" type="ORF">LIPSTDRAFT_180881</name>
</gene>
<dbReference type="STRING" id="675824.A0A1E3PXT8"/>
<sequence length="368" mass="40280">MDISESLYAPPAVQQTTLLDLLSNALVLRALTPYLSLHSLIALATSCHTLHTTFLRHPGAVHELDLSLCSSRTINKVLSLDVVKSSLRALYLDSCFVDDMLLTSLFTDYKLRHLSLSSSYGWTLEHLCELIEKFCLAPMPVCAVPLVVEQAPSVPLSGVATGSSSTESSPSPTETLCSSPATDYGYVCDDDVMCCVTMCPKRLSIKSLGLLGGPTFPTTSLSATAPIFANIATRAGIITDLTPCEAHPSSPSTSSSDYAMTQGWFLAEHNPRECHSCRRAEEKLCLRCLVLRSCRGCLKVWCSKCDPSVMKTKLDCYDCGPTCENCKLGIISFCNFCKAKYCRIHQEGSTDKYCDWCSSRGGRYRFSF</sequence>
<dbReference type="EMBL" id="KV454302">
    <property type="protein sequence ID" value="ODQ69732.1"/>
    <property type="molecule type" value="Genomic_DNA"/>
</dbReference>
<evidence type="ECO:0000313" key="2">
    <source>
        <dbReference type="Proteomes" id="UP000094385"/>
    </source>
</evidence>
<dbReference type="AlphaFoldDB" id="A0A1E3PXT8"/>
<dbReference type="Proteomes" id="UP000094385">
    <property type="component" value="Unassembled WGS sequence"/>
</dbReference>
<keyword evidence="2" id="KW-1185">Reference proteome</keyword>
<proteinExistence type="predicted"/>
<name>A0A1E3PXT8_LIPST</name>
<dbReference type="OrthoDB" id="5345494at2759"/>
<accession>A0A1E3PXT8</accession>